<evidence type="ECO:0000256" key="2">
    <source>
        <dbReference type="SAM" id="MobiDB-lite"/>
    </source>
</evidence>
<dbReference type="EMBL" id="NHTK01001365">
    <property type="protein sequence ID" value="PPQ99260.1"/>
    <property type="molecule type" value="Genomic_DNA"/>
</dbReference>
<evidence type="ECO:0000256" key="1">
    <source>
        <dbReference type="SAM" id="Coils"/>
    </source>
</evidence>
<sequence length="518" mass="57193">MDYRKLLALQVAASGPRVSTTDTPNANVEEPWADSNGIKVEEKVEMDGRDEGEKEFGSVNGSATLAQTLRLLDEDLQGVVYNLRLALQEAQEQLVRSEKTCQALYRENAALRQAFVALNLQQAPLQPVNAVHPHIPDASSEPTRRYRNAAFPVATHQLGGSSRQDWTPSPSTPSYLPPHPSILQRDATIPETHGSPAHLSVPVRNPQIETTLIEGFKRLNNAIEDAANNLSKSVVSVSLDDANITTPLSKDPERQAAFKVSSMRLGTFLAGTLANEAQKPRSTLDARLIRITITAFFTSLVAEWSGWCHATRATHSKFGNSDGKKCEEEPKSEASGSDYGESKRDIETALAEFANICVIATWTMNADWDAAFEKQLSSFLWDAAQLTPFLTCYRHEHPQHGDSTGQSDVPSVLEYHPLFILPSNRFHAEKMDDVYRYKAHEKGIRKVASCVGLGLSSGSKQDGTYQILVKPKIVLESMLFETLNPPQPMIQLKSRPAYAENRFARSRPKGGWSSNNGK</sequence>
<organism evidence="3 4">
    <name type="scientific">Panaeolus cyanescens</name>
    <dbReference type="NCBI Taxonomy" id="181874"/>
    <lineage>
        <taxon>Eukaryota</taxon>
        <taxon>Fungi</taxon>
        <taxon>Dikarya</taxon>
        <taxon>Basidiomycota</taxon>
        <taxon>Agaricomycotina</taxon>
        <taxon>Agaricomycetes</taxon>
        <taxon>Agaricomycetidae</taxon>
        <taxon>Agaricales</taxon>
        <taxon>Agaricineae</taxon>
        <taxon>Galeropsidaceae</taxon>
        <taxon>Panaeolus</taxon>
    </lineage>
</organism>
<feature type="region of interest" description="Disordered" evidence="2">
    <location>
        <begin position="14"/>
        <end position="35"/>
    </location>
</feature>
<feature type="coiled-coil region" evidence="1">
    <location>
        <begin position="80"/>
        <end position="107"/>
    </location>
</feature>
<feature type="compositionally biased region" description="Polar residues" evidence="2">
    <location>
        <begin position="17"/>
        <end position="26"/>
    </location>
</feature>
<feature type="compositionally biased region" description="Polar residues" evidence="2">
    <location>
        <begin position="158"/>
        <end position="167"/>
    </location>
</feature>
<feature type="region of interest" description="Disordered" evidence="2">
    <location>
        <begin position="158"/>
        <end position="182"/>
    </location>
</feature>
<proteinExistence type="predicted"/>
<keyword evidence="1" id="KW-0175">Coiled coil</keyword>
<comment type="caution">
    <text evidence="3">The sequence shown here is derived from an EMBL/GenBank/DDBJ whole genome shotgun (WGS) entry which is preliminary data.</text>
</comment>
<dbReference type="InParanoid" id="A0A409Y896"/>
<reference evidence="3 4" key="1">
    <citation type="journal article" date="2018" name="Evol. Lett.">
        <title>Horizontal gene cluster transfer increased hallucinogenic mushroom diversity.</title>
        <authorList>
            <person name="Reynolds H.T."/>
            <person name="Vijayakumar V."/>
            <person name="Gluck-Thaler E."/>
            <person name="Korotkin H.B."/>
            <person name="Matheny P.B."/>
            <person name="Slot J.C."/>
        </authorList>
    </citation>
    <scope>NUCLEOTIDE SEQUENCE [LARGE SCALE GENOMIC DNA]</scope>
    <source>
        <strain evidence="3 4">2629</strain>
    </source>
</reference>
<feature type="compositionally biased region" description="Basic and acidic residues" evidence="2">
    <location>
        <begin position="322"/>
        <end position="332"/>
    </location>
</feature>
<accession>A0A409Y896</accession>
<dbReference type="Proteomes" id="UP000284842">
    <property type="component" value="Unassembled WGS sequence"/>
</dbReference>
<protein>
    <submittedName>
        <fullName evidence="3">Uncharacterized protein</fullName>
    </submittedName>
</protein>
<dbReference type="AlphaFoldDB" id="A0A409Y896"/>
<dbReference type="OrthoDB" id="10532390at2759"/>
<evidence type="ECO:0000313" key="4">
    <source>
        <dbReference type="Proteomes" id="UP000284842"/>
    </source>
</evidence>
<keyword evidence="4" id="KW-1185">Reference proteome</keyword>
<feature type="region of interest" description="Disordered" evidence="2">
    <location>
        <begin position="317"/>
        <end position="341"/>
    </location>
</feature>
<evidence type="ECO:0000313" key="3">
    <source>
        <dbReference type="EMBL" id="PPQ99260.1"/>
    </source>
</evidence>
<name>A0A409Y896_9AGAR</name>
<gene>
    <name evidence="3" type="ORF">CVT24_009305</name>
</gene>